<gene>
    <name evidence="1" type="ORF">L203_105283</name>
</gene>
<reference evidence="1" key="2">
    <citation type="journal article" date="2022" name="Elife">
        <title>Obligate sexual reproduction of a homothallic fungus closely related to the Cryptococcus pathogenic species complex.</title>
        <authorList>
            <person name="Passer A.R."/>
            <person name="Clancey S.A."/>
            <person name="Shea T."/>
            <person name="David-Palma M."/>
            <person name="Averette A.F."/>
            <person name="Boekhout T."/>
            <person name="Porcel B.M."/>
            <person name="Nowrousian M."/>
            <person name="Cuomo C.A."/>
            <person name="Sun S."/>
            <person name="Heitman J."/>
            <person name="Coelho M.A."/>
        </authorList>
    </citation>
    <scope>NUCLEOTIDE SEQUENCE</scope>
    <source>
        <strain evidence="1">CBS 7841</strain>
    </source>
</reference>
<dbReference type="Proteomes" id="UP000094043">
    <property type="component" value="Chromosome 6"/>
</dbReference>
<proteinExistence type="predicted"/>
<organism evidence="1 2">
    <name type="scientific">Cryptococcus depauperatus CBS 7841</name>
    <dbReference type="NCBI Taxonomy" id="1295531"/>
    <lineage>
        <taxon>Eukaryota</taxon>
        <taxon>Fungi</taxon>
        <taxon>Dikarya</taxon>
        <taxon>Basidiomycota</taxon>
        <taxon>Agaricomycotina</taxon>
        <taxon>Tremellomycetes</taxon>
        <taxon>Tremellales</taxon>
        <taxon>Cryptococcaceae</taxon>
        <taxon>Cryptococcus</taxon>
    </lineage>
</organism>
<accession>A0A1E3I069</accession>
<name>A0A1E3I069_9TREE</name>
<reference evidence="1" key="3">
    <citation type="submission" date="2024-01" db="EMBL/GenBank/DDBJ databases">
        <authorList>
            <person name="Coelho M.A."/>
            <person name="David-Palma M."/>
            <person name="Shea T."/>
            <person name="Sun S."/>
            <person name="Cuomo C.A."/>
            <person name="Heitman J."/>
        </authorList>
    </citation>
    <scope>NUCLEOTIDE SEQUENCE</scope>
    <source>
        <strain evidence="1">CBS 7841</strain>
    </source>
</reference>
<dbReference type="KEGG" id="cdep:91089492"/>
<dbReference type="VEuPathDB" id="FungiDB:L203_05655"/>
<dbReference type="RefSeq" id="XP_066070748.1">
    <property type="nucleotide sequence ID" value="XM_066214651.1"/>
</dbReference>
<evidence type="ECO:0000313" key="2">
    <source>
        <dbReference type="Proteomes" id="UP000094043"/>
    </source>
</evidence>
<evidence type="ECO:0000313" key="1">
    <source>
        <dbReference type="EMBL" id="WVN90048.1"/>
    </source>
</evidence>
<dbReference type="AlphaFoldDB" id="A0A1E3I069"/>
<dbReference type="GeneID" id="91089492"/>
<protein>
    <submittedName>
        <fullName evidence="1">Uncharacterized protein</fullName>
    </submittedName>
</protein>
<dbReference type="EMBL" id="CP143789">
    <property type="protein sequence ID" value="WVN90048.1"/>
    <property type="molecule type" value="Genomic_DNA"/>
</dbReference>
<reference evidence="1" key="1">
    <citation type="submission" date="2016-06" db="EMBL/GenBank/DDBJ databases">
        <authorList>
            <person name="Cuomo C."/>
            <person name="Litvintseva A."/>
            <person name="Heitman J."/>
            <person name="Chen Y."/>
            <person name="Sun S."/>
            <person name="Springer D."/>
            <person name="Dromer F."/>
            <person name="Young S."/>
            <person name="Zeng Q."/>
            <person name="Chapman S."/>
            <person name="Gujja S."/>
            <person name="Saif S."/>
            <person name="Birren B."/>
        </authorList>
    </citation>
    <scope>NUCLEOTIDE SEQUENCE</scope>
    <source>
        <strain evidence="1">CBS 7841</strain>
    </source>
</reference>
<sequence length="354" mass="40593">MQYHITSLDRLEPVQDLILYFLALIAPAKYLLLSSQHYDHIVPLLYQHVAIDESLLQGLTGVSRQRSIRAVRHAKSLSISRIPLWTISNYIGAGRMGFPMSLEVSRSFYGIERLDWTARVPDMEDVCPLRQSEVKCSAIDQGIVFLWQLYRRPLELIVRLNFLPSNVNLKIPRNTLCYVCDRSMPDTVTVVFSLPSEQQAAWPTFISIMPDQLRVWQPKMLRVVFDASDKELDDQENGIVGMICSHLLTRALDAQTPSDNVMVQGLQNGGIDPKGCVQYHLPISPQNIKKKAVEMISEKERKLKATSMWSEAMRLLKHHCEFVQLDREYFAPRKSGVDRLTVQEERLYAANIRP</sequence>
<keyword evidence="2" id="KW-1185">Reference proteome</keyword>
<dbReference type="Pfam" id="PF12586">
    <property type="entry name" value="DUF3760"/>
    <property type="match status" value="1"/>
</dbReference>
<dbReference type="InterPro" id="IPR022235">
    <property type="entry name" value="DUF3760"/>
</dbReference>